<dbReference type="RefSeq" id="WP_197661891.1">
    <property type="nucleotide sequence ID" value="NZ_JAEAGR010000013.1"/>
</dbReference>
<evidence type="ECO:0000256" key="2">
    <source>
        <dbReference type="ARBA" id="ARBA00023219"/>
    </source>
</evidence>
<feature type="coiled-coil region" evidence="3">
    <location>
        <begin position="246"/>
        <end position="277"/>
    </location>
</feature>
<keyword evidence="6" id="KW-1185">Reference proteome</keyword>
<organism evidence="5 6">
    <name type="scientific">Mobilitalea sibirica</name>
    <dbReference type="NCBI Taxonomy" id="1462919"/>
    <lineage>
        <taxon>Bacteria</taxon>
        <taxon>Bacillati</taxon>
        <taxon>Bacillota</taxon>
        <taxon>Clostridia</taxon>
        <taxon>Lachnospirales</taxon>
        <taxon>Lachnospiraceae</taxon>
        <taxon>Mobilitalea</taxon>
    </lineage>
</organism>
<dbReference type="Pfam" id="PF10668">
    <property type="entry name" value="Phage_terminase"/>
    <property type="match status" value="1"/>
</dbReference>
<dbReference type="Gene3D" id="1.10.10.1400">
    <property type="entry name" value="Terminase, small subunit, N-terminal DNA-binding domain, HTH motif"/>
    <property type="match status" value="1"/>
</dbReference>
<evidence type="ECO:0000313" key="6">
    <source>
        <dbReference type="Proteomes" id="UP000623269"/>
    </source>
</evidence>
<dbReference type="PANTHER" id="PTHR41328:SF3">
    <property type="entry name" value="PBSX PHAGE TERMINASE SMALL SUBUNIT"/>
    <property type="match status" value="1"/>
</dbReference>
<evidence type="ECO:0000256" key="3">
    <source>
        <dbReference type="SAM" id="Coils"/>
    </source>
</evidence>
<evidence type="ECO:0000313" key="5">
    <source>
        <dbReference type="EMBL" id="MBH1941646.1"/>
    </source>
</evidence>
<reference evidence="5" key="1">
    <citation type="submission" date="2020-12" db="EMBL/GenBank/DDBJ databases">
        <title>M. sibirica DSM 26468T genome.</title>
        <authorList>
            <person name="Thieme N."/>
            <person name="Rettenmaier R."/>
            <person name="Zverlov V."/>
            <person name="Liebl W."/>
        </authorList>
    </citation>
    <scope>NUCLEOTIDE SEQUENCE</scope>
    <source>
        <strain evidence="5">DSM 26468</strain>
    </source>
</reference>
<keyword evidence="1" id="KW-1188">Viral release from host cell</keyword>
<feature type="coiled-coil region" evidence="3">
    <location>
        <begin position="70"/>
        <end position="97"/>
    </location>
</feature>
<dbReference type="InterPro" id="IPR038713">
    <property type="entry name" value="Terminase_Gp1_N_sf"/>
</dbReference>
<name>A0A8J7KTQ7_9FIRM</name>
<dbReference type="Proteomes" id="UP000623269">
    <property type="component" value="Unassembled WGS sequence"/>
</dbReference>
<comment type="caution">
    <text evidence="5">The sequence shown here is derived from an EMBL/GenBank/DDBJ whole genome shotgun (WGS) entry which is preliminary data.</text>
</comment>
<evidence type="ECO:0000259" key="4">
    <source>
        <dbReference type="Pfam" id="PF10668"/>
    </source>
</evidence>
<dbReference type="PANTHER" id="PTHR41328">
    <property type="entry name" value="TERMINASE SMALL SUBUNIT-RELATED"/>
    <property type="match status" value="1"/>
</dbReference>
<keyword evidence="2" id="KW-0231">Viral genome packaging</keyword>
<dbReference type="AlphaFoldDB" id="A0A8J7KTQ7"/>
<dbReference type="InterPro" id="IPR052404">
    <property type="entry name" value="SPP1-like_terminase"/>
</dbReference>
<dbReference type="EMBL" id="JAEAGR010000013">
    <property type="protein sequence ID" value="MBH1941646.1"/>
    <property type="molecule type" value="Genomic_DNA"/>
</dbReference>
<keyword evidence="3" id="KW-0175">Coiled coil</keyword>
<dbReference type="InterPro" id="IPR005335">
    <property type="entry name" value="Terminase_ssu"/>
</dbReference>
<dbReference type="InterPro" id="IPR018925">
    <property type="entry name" value="XtmA-like_N"/>
</dbReference>
<dbReference type="GO" id="GO:0051276">
    <property type="term" value="P:chromosome organization"/>
    <property type="evidence" value="ECO:0007669"/>
    <property type="project" value="InterPro"/>
</dbReference>
<accession>A0A8J7KTQ7</accession>
<sequence length="279" mass="32633">MARSRSPNRDKAFEIFKKHKGKIKNKDIAKMLDEDPKTVSKWKTLDKWEENFKNSKKNNKNSNFEKDDFLGDEKAENIEVENQLNEIVENIELTEKQILFCIYYIKCFNASKAYQKAYKCNMMTAYTAGPRLLGNVHVKMAIAQLKQNRLNQAMLTPHDIFQKYMDIAFADITDYITFGKKDTLLGFTKEGVPIYDQCNYIDFKESDDIDGSLITEFKEGKNGFSIKLMDRLKALNWLSDHMDMATEEQKAKVESLRNKVRVENETLELKKKQAEKDDW</sequence>
<proteinExistence type="predicted"/>
<protein>
    <submittedName>
        <fullName evidence="5">Terminase small subunit</fullName>
    </submittedName>
</protein>
<gene>
    <name evidence="5" type="ORF">I5677_12155</name>
</gene>
<feature type="domain" description="PBSX phage terminase small subunit-like N-terminal" evidence="4">
    <location>
        <begin position="1"/>
        <end position="62"/>
    </location>
</feature>
<dbReference type="Pfam" id="PF03592">
    <property type="entry name" value="Terminase_2"/>
    <property type="match status" value="1"/>
</dbReference>
<evidence type="ECO:0000256" key="1">
    <source>
        <dbReference type="ARBA" id="ARBA00022612"/>
    </source>
</evidence>